<dbReference type="GO" id="GO:0016787">
    <property type="term" value="F:hydrolase activity"/>
    <property type="evidence" value="ECO:0007669"/>
    <property type="project" value="InterPro"/>
</dbReference>
<evidence type="ECO:0000313" key="3">
    <source>
        <dbReference type="Proteomes" id="UP000644507"/>
    </source>
</evidence>
<comment type="caution">
    <text evidence="2">The sequence shown here is derived from an EMBL/GenBank/DDBJ whole genome shotgun (WGS) entry which is preliminary data.</text>
</comment>
<sequence length="442" mass="48927">MKRLTGFLVIGLAGMAWGDWLNLSGGEDLTGWKTGEGATEVAGYVLEDGVISSKPGCSNLVSAKEYEDYILEFEFKLTPGANNGLGIHYPGQGDAAYKGMEIQILDNTAEKYQGKLKDYQWHGSLYTLQAAKKGFLKPVGEWNFERVTVRGPRVSVELNGVTILDANLDELNESHPKHEGAKRRKGHIAFCGHGDVVSWRKVRITEVPFGKDAEEAHYLPTGEKDERFAEMGYESLLAAGDLSQWKMDAGQEGHWVAKDGWKITYDGKSEAKDKNLWGTKDYTDFELVCDWRFADKGPTKAQPIVLPNGLDMRGAKDEVMRAEVEELDSGIYLRGSAQTQVNMWNWTIGSGEVYGVRNSAVGLPYKAAVTPRVKADNPSGEWNRFVIRMVGEELTVYLNGKCVLFEATLPPVKKSGPIALQHHGAAMEFGNLWVKELKGADE</sequence>
<dbReference type="InterPro" id="IPR010496">
    <property type="entry name" value="AL/BT2_dom"/>
</dbReference>
<dbReference type="AlphaFoldDB" id="A0A918WN35"/>
<gene>
    <name evidence="2" type="ORF">GCM10007100_29750</name>
</gene>
<evidence type="ECO:0000313" key="2">
    <source>
        <dbReference type="EMBL" id="GHC60463.1"/>
    </source>
</evidence>
<dbReference type="EMBL" id="BMXI01000013">
    <property type="protein sequence ID" value="GHC60463.1"/>
    <property type="molecule type" value="Genomic_DNA"/>
</dbReference>
<keyword evidence="3" id="KW-1185">Reference proteome</keyword>
<feature type="domain" description="3-keto-alpha-glucoside-1,2-lyase/3-keto-2-hydroxy-glucal hydratase" evidence="1">
    <location>
        <begin position="19"/>
        <end position="205"/>
    </location>
</feature>
<reference evidence="2" key="1">
    <citation type="journal article" date="2014" name="Int. J. Syst. Evol. Microbiol.">
        <title>Complete genome sequence of Corynebacterium casei LMG S-19264T (=DSM 44701T), isolated from a smear-ripened cheese.</title>
        <authorList>
            <consortium name="US DOE Joint Genome Institute (JGI-PGF)"/>
            <person name="Walter F."/>
            <person name="Albersmeier A."/>
            <person name="Kalinowski J."/>
            <person name="Ruckert C."/>
        </authorList>
    </citation>
    <scope>NUCLEOTIDE SEQUENCE</scope>
    <source>
        <strain evidence="2">KCTC 12988</strain>
    </source>
</reference>
<dbReference type="RefSeq" id="WP_189571498.1">
    <property type="nucleotide sequence ID" value="NZ_BMXI01000013.1"/>
</dbReference>
<dbReference type="Pfam" id="PF06439">
    <property type="entry name" value="3keto-disac_hyd"/>
    <property type="match status" value="2"/>
</dbReference>
<accession>A0A918WN35</accession>
<organism evidence="2 3">
    <name type="scientific">Roseibacillus persicicus</name>
    <dbReference type="NCBI Taxonomy" id="454148"/>
    <lineage>
        <taxon>Bacteria</taxon>
        <taxon>Pseudomonadati</taxon>
        <taxon>Verrucomicrobiota</taxon>
        <taxon>Verrucomicrobiia</taxon>
        <taxon>Verrucomicrobiales</taxon>
        <taxon>Verrucomicrobiaceae</taxon>
        <taxon>Roseibacillus</taxon>
    </lineage>
</organism>
<proteinExistence type="predicted"/>
<name>A0A918WN35_9BACT</name>
<feature type="domain" description="3-keto-alpha-glucoside-1,2-lyase/3-keto-2-hydroxy-glucal hydratase" evidence="1">
    <location>
        <begin position="233"/>
        <end position="435"/>
    </location>
</feature>
<reference evidence="2" key="2">
    <citation type="submission" date="2020-09" db="EMBL/GenBank/DDBJ databases">
        <authorList>
            <person name="Sun Q."/>
            <person name="Kim S."/>
        </authorList>
    </citation>
    <scope>NUCLEOTIDE SEQUENCE</scope>
    <source>
        <strain evidence="2">KCTC 12988</strain>
    </source>
</reference>
<dbReference type="Gene3D" id="2.60.120.560">
    <property type="entry name" value="Exo-inulinase, domain 1"/>
    <property type="match status" value="2"/>
</dbReference>
<protein>
    <recommendedName>
        <fullName evidence="1">3-keto-alpha-glucoside-1,2-lyase/3-keto-2-hydroxy-glucal hydratase domain-containing protein</fullName>
    </recommendedName>
</protein>
<evidence type="ECO:0000259" key="1">
    <source>
        <dbReference type="Pfam" id="PF06439"/>
    </source>
</evidence>
<dbReference type="Proteomes" id="UP000644507">
    <property type="component" value="Unassembled WGS sequence"/>
</dbReference>